<evidence type="ECO:0000313" key="1">
    <source>
        <dbReference type="EMBL" id="CAK5048038.1"/>
    </source>
</evidence>
<dbReference type="EMBL" id="CAVMJV010000013">
    <property type="protein sequence ID" value="CAK5048038.1"/>
    <property type="molecule type" value="Genomic_DNA"/>
</dbReference>
<reference evidence="1" key="1">
    <citation type="submission" date="2023-11" db="EMBL/GenBank/DDBJ databases">
        <authorList>
            <person name="Poullet M."/>
        </authorList>
    </citation>
    <scope>NUCLEOTIDE SEQUENCE</scope>
    <source>
        <strain evidence="1">E1834</strain>
    </source>
</reference>
<dbReference type="Proteomes" id="UP001497535">
    <property type="component" value="Unassembled WGS sequence"/>
</dbReference>
<organism evidence="1 2">
    <name type="scientific">Meloidogyne enterolobii</name>
    <name type="common">Root-knot nematode worm</name>
    <name type="synonym">Meloidogyne mayaguensis</name>
    <dbReference type="NCBI Taxonomy" id="390850"/>
    <lineage>
        <taxon>Eukaryota</taxon>
        <taxon>Metazoa</taxon>
        <taxon>Ecdysozoa</taxon>
        <taxon>Nematoda</taxon>
        <taxon>Chromadorea</taxon>
        <taxon>Rhabditida</taxon>
        <taxon>Tylenchina</taxon>
        <taxon>Tylenchomorpha</taxon>
        <taxon>Tylenchoidea</taxon>
        <taxon>Meloidogynidae</taxon>
        <taxon>Meloidogyninae</taxon>
        <taxon>Meloidogyne</taxon>
    </lineage>
</organism>
<keyword evidence="2" id="KW-1185">Reference proteome</keyword>
<sequence length="49" mass="5641">MIRLLSSKPIELYPFQRVPTISRYVTVPATSTSRAKEGAPLRDWHKGRE</sequence>
<comment type="caution">
    <text evidence="1">The sequence shown here is derived from an EMBL/GenBank/DDBJ whole genome shotgun (WGS) entry which is preliminary data.</text>
</comment>
<name>A0ACB0YI36_MELEN</name>
<gene>
    <name evidence="1" type="ORF">MENTE1834_LOCUS12580</name>
</gene>
<evidence type="ECO:0000313" key="2">
    <source>
        <dbReference type="Proteomes" id="UP001497535"/>
    </source>
</evidence>
<proteinExistence type="predicted"/>
<accession>A0ACB0YI36</accession>
<protein>
    <submittedName>
        <fullName evidence="1">Uncharacterized protein</fullName>
    </submittedName>
</protein>